<organism evidence="1 2">
    <name type="scientific">Hymenobacter metallicola</name>
    <dbReference type="NCBI Taxonomy" id="2563114"/>
    <lineage>
        <taxon>Bacteria</taxon>
        <taxon>Pseudomonadati</taxon>
        <taxon>Bacteroidota</taxon>
        <taxon>Cytophagia</taxon>
        <taxon>Cytophagales</taxon>
        <taxon>Hymenobacteraceae</taxon>
        <taxon>Hymenobacter</taxon>
    </lineage>
</organism>
<dbReference type="RefSeq" id="WP_135393033.1">
    <property type="nucleotide sequence ID" value="NZ_SRMB01000001.1"/>
</dbReference>
<dbReference type="InterPro" id="IPR042236">
    <property type="entry name" value="PI3K_accessory_sf"/>
</dbReference>
<dbReference type="OrthoDB" id="1450106at2"/>
<sequence>MAATKQAEATKTGDYRAGNKAYDQILAAVQWLTANQAIDALQPLLQAEDGGIRLWAATVLLPYGTAQAEETLTALASSTSIHGFTAATMLSEWRAGRLLPMA</sequence>
<reference evidence="1 2" key="1">
    <citation type="submission" date="2019-04" db="EMBL/GenBank/DDBJ databases">
        <authorList>
            <person name="Feng G."/>
            <person name="Zhang J."/>
            <person name="Zhu H."/>
        </authorList>
    </citation>
    <scope>NUCLEOTIDE SEQUENCE [LARGE SCALE GENOMIC DNA]</scope>
    <source>
        <strain evidence="1 2">9PBR-1</strain>
    </source>
</reference>
<dbReference type="InterPro" id="IPR016024">
    <property type="entry name" value="ARM-type_fold"/>
</dbReference>
<protein>
    <recommendedName>
        <fullName evidence="3">DUF2019 domain-containing protein</fullName>
    </recommendedName>
</protein>
<dbReference type="SUPFAM" id="SSF48371">
    <property type="entry name" value="ARM repeat"/>
    <property type="match status" value="1"/>
</dbReference>
<dbReference type="AlphaFoldDB" id="A0A4Z0QH29"/>
<evidence type="ECO:0008006" key="3">
    <source>
        <dbReference type="Google" id="ProtNLM"/>
    </source>
</evidence>
<dbReference type="Proteomes" id="UP000298471">
    <property type="component" value="Unassembled WGS sequence"/>
</dbReference>
<comment type="caution">
    <text evidence="1">The sequence shown here is derived from an EMBL/GenBank/DDBJ whole genome shotgun (WGS) entry which is preliminary data.</text>
</comment>
<gene>
    <name evidence="1" type="ORF">E5K02_06040</name>
</gene>
<accession>A0A4Z0QH29</accession>
<keyword evidence="2" id="KW-1185">Reference proteome</keyword>
<evidence type="ECO:0000313" key="1">
    <source>
        <dbReference type="EMBL" id="TGE29015.1"/>
    </source>
</evidence>
<proteinExistence type="predicted"/>
<dbReference type="Gene3D" id="1.25.40.70">
    <property type="entry name" value="Phosphatidylinositol 3-kinase, accessory domain (PIK)"/>
    <property type="match status" value="1"/>
</dbReference>
<evidence type="ECO:0000313" key="2">
    <source>
        <dbReference type="Proteomes" id="UP000298471"/>
    </source>
</evidence>
<dbReference type="EMBL" id="SRMB01000001">
    <property type="protein sequence ID" value="TGE29015.1"/>
    <property type="molecule type" value="Genomic_DNA"/>
</dbReference>
<name>A0A4Z0QH29_9BACT</name>